<reference evidence="22 23" key="2">
    <citation type="journal article" date="2019" name="Nat. Med.">
        <title>A library of human gut bacterial isolates paired with longitudinal multiomics data enables mechanistic microbiome research.</title>
        <authorList>
            <person name="Poyet M."/>
            <person name="Groussin M."/>
            <person name="Gibbons S.M."/>
            <person name="Avila-Pacheco J."/>
            <person name="Jiang X."/>
            <person name="Kearney S.M."/>
            <person name="Perrotta A.R."/>
            <person name="Berdy B."/>
            <person name="Zhao S."/>
            <person name="Lieberman T.D."/>
            <person name="Swanson P.K."/>
            <person name="Smith M."/>
            <person name="Roesemann S."/>
            <person name="Alexander J.E."/>
            <person name="Rich S.A."/>
            <person name="Livny J."/>
            <person name="Vlamakis H."/>
            <person name="Clish C."/>
            <person name="Bullock K."/>
            <person name="Deik A."/>
            <person name="Scott J."/>
            <person name="Pierce K.A."/>
            <person name="Xavier R.J."/>
            <person name="Alm E.J."/>
        </authorList>
    </citation>
    <scope>NUCLEOTIDE SEQUENCE [LARGE SCALE GENOMIC DNA]</scope>
    <source>
        <strain evidence="11 26">BIOML-A156</strain>
        <strain evidence="10 22">BIOML-A160</strain>
        <strain evidence="12 23">BIOML-A162</strain>
        <strain evidence="9 25">BIOML-A165</strain>
        <strain evidence="8 24">BIOML-A188</strain>
    </source>
</reference>
<dbReference type="Proteomes" id="UP000460317">
    <property type="component" value="Unassembled WGS sequence"/>
</dbReference>
<dbReference type="InterPro" id="IPR003594">
    <property type="entry name" value="HATPase_dom"/>
</dbReference>
<name>A0A139KVZ2_BACT4</name>
<gene>
    <name evidence="16" type="ORF">DW011_17540</name>
    <name evidence="15" type="ORF">DW780_18655</name>
    <name evidence="11" type="ORF">GAN59_19205</name>
    <name evidence="10" type="ORF">GAN75_14355</name>
    <name evidence="12" type="ORF">GAN91_11425</name>
    <name evidence="9" type="ORF">GAN93_23840</name>
    <name evidence="8" type="ORF">GAO51_22300</name>
    <name evidence="13" type="ORF">K0H07_21915</name>
    <name evidence="18" type="ORF">KQP59_24625</name>
    <name evidence="17" type="ORF">KQP68_02125</name>
    <name evidence="19" type="ORF">KQP74_00260</name>
    <name evidence="14" type="ORF">PO127_22760</name>
</gene>
<dbReference type="EMBL" id="WCRY01000009">
    <property type="protein sequence ID" value="KAB4482599.1"/>
    <property type="molecule type" value="Genomic_DNA"/>
</dbReference>
<dbReference type="Proteomes" id="UP000436825">
    <property type="component" value="Unassembled WGS sequence"/>
</dbReference>
<keyword evidence="3" id="KW-0597">Phosphoprotein</keyword>
<dbReference type="Proteomes" id="UP001156216">
    <property type="component" value="Chromosome"/>
</dbReference>
<dbReference type="EMBL" id="WCSB01000041">
    <property type="protein sequence ID" value="KAB4447537.1"/>
    <property type="molecule type" value="Genomic_DNA"/>
</dbReference>
<evidence type="ECO:0000313" key="12">
    <source>
        <dbReference type="EMBL" id="KAB4482599.1"/>
    </source>
</evidence>
<feature type="transmembrane region" description="Helical" evidence="6">
    <location>
        <begin position="6"/>
        <end position="28"/>
    </location>
</feature>
<dbReference type="Proteomes" id="UP000436858">
    <property type="component" value="Unassembled WGS sequence"/>
</dbReference>
<dbReference type="PRINTS" id="PR00344">
    <property type="entry name" value="BCTRLSENSOR"/>
</dbReference>
<dbReference type="OMA" id="KFYREHT"/>
<dbReference type="PROSITE" id="PS50109">
    <property type="entry name" value="HIS_KIN"/>
    <property type="match status" value="1"/>
</dbReference>
<proteinExistence type="predicted"/>
<evidence type="ECO:0000313" key="13">
    <source>
        <dbReference type="EMBL" id="MCE9239800.1"/>
    </source>
</evidence>
<keyword evidence="6" id="KW-0472">Membrane</keyword>
<dbReference type="GO" id="GO:0030295">
    <property type="term" value="F:protein kinase activator activity"/>
    <property type="evidence" value="ECO:0007669"/>
    <property type="project" value="TreeGrafter"/>
</dbReference>
<evidence type="ECO:0000313" key="20">
    <source>
        <dbReference type="Proteomes" id="UP000283616"/>
    </source>
</evidence>
<dbReference type="SMR" id="A0A139KVZ2"/>
<evidence type="ECO:0000313" key="26">
    <source>
        <dbReference type="Proteomes" id="UP000488521"/>
    </source>
</evidence>
<dbReference type="Proteomes" id="UP001156218">
    <property type="component" value="Chromosome"/>
</dbReference>
<protein>
    <recommendedName>
        <fullName evidence="2">histidine kinase</fullName>
        <ecNumber evidence="2">2.7.13.3</ecNumber>
    </recommendedName>
</protein>
<evidence type="ECO:0000313" key="25">
    <source>
        <dbReference type="Proteomes" id="UP000460317"/>
    </source>
</evidence>
<evidence type="ECO:0000313" key="8">
    <source>
        <dbReference type="EMBL" id="KAB4307095.1"/>
    </source>
</evidence>
<evidence type="ECO:0000313" key="27">
    <source>
        <dbReference type="Proteomes" id="UP001156218"/>
    </source>
</evidence>
<evidence type="ECO:0000313" key="19">
    <source>
        <dbReference type="EMBL" id="UYU91105.1"/>
    </source>
</evidence>
<evidence type="ECO:0000256" key="3">
    <source>
        <dbReference type="ARBA" id="ARBA00022553"/>
    </source>
</evidence>
<dbReference type="AlphaFoldDB" id="A0A139KVZ2"/>
<dbReference type="GO" id="GO:0000156">
    <property type="term" value="F:phosphorelay response regulator activity"/>
    <property type="evidence" value="ECO:0007669"/>
    <property type="project" value="TreeGrafter"/>
</dbReference>
<dbReference type="Proteomes" id="UP000440614">
    <property type="component" value="Unassembled WGS sequence"/>
</dbReference>
<evidence type="ECO:0000256" key="6">
    <source>
        <dbReference type="SAM" id="Phobius"/>
    </source>
</evidence>
<dbReference type="EMBL" id="JAQNVG010000053">
    <property type="protein sequence ID" value="MDC2238569.1"/>
    <property type="molecule type" value="Genomic_DNA"/>
</dbReference>
<dbReference type="GO" id="GO:0000155">
    <property type="term" value="F:phosphorelay sensor kinase activity"/>
    <property type="evidence" value="ECO:0007669"/>
    <property type="project" value="InterPro"/>
</dbReference>
<dbReference type="FunFam" id="1.10.287.130:FF:000017">
    <property type="entry name" value="Two-component sensor histidine kinase"/>
    <property type="match status" value="1"/>
</dbReference>
<evidence type="ECO:0000313" key="21">
    <source>
        <dbReference type="Proteomes" id="UP000284785"/>
    </source>
</evidence>
<evidence type="ECO:0000313" key="11">
    <source>
        <dbReference type="EMBL" id="KAB4470602.1"/>
    </source>
</evidence>
<dbReference type="Pfam" id="PF00512">
    <property type="entry name" value="HisKA"/>
    <property type="match status" value="1"/>
</dbReference>
<dbReference type="SMART" id="SM00388">
    <property type="entry name" value="HisKA"/>
    <property type="match status" value="1"/>
</dbReference>
<dbReference type="Proteomes" id="UP000488521">
    <property type="component" value="Unassembled WGS sequence"/>
</dbReference>
<evidence type="ECO:0000256" key="2">
    <source>
        <dbReference type="ARBA" id="ARBA00012438"/>
    </source>
</evidence>
<evidence type="ECO:0000256" key="1">
    <source>
        <dbReference type="ARBA" id="ARBA00000085"/>
    </source>
</evidence>
<dbReference type="FunFam" id="3.30.565.10:FF:000059">
    <property type="entry name" value="Two-component sensor histidine kinase"/>
    <property type="match status" value="1"/>
</dbReference>
<dbReference type="Gene3D" id="1.10.287.130">
    <property type="match status" value="1"/>
</dbReference>
<evidence type="ECO:0000313" key="18">
    <source>
        <dbReference type="EMBL" id="UYU71408.1"/>
    </source>
</evidence>
<dbReference type="EMBL" id="CP083685">
    <property type="protein sequence ID" value="UYU91105.1"/>
    <property type="molecule type" value="Genomic_DNA"/>
</dbReference>
<evidence type="ECO:0000313" key="14">
    <source>
        <dbReference type="EMBL" id="MDC2238569.1"/>
    </source>
</evidence>
<sequence>MKKSTIWILSIVMGLSFLSLLYLQVSYIEEMMKTRKEQFDSAVRNSLDQVSKDVEYAETMRWLVEDISDAERKALTENNTSLGQNNVVRGTQRFQVKSRDGKIISDFELRVMKIKPSELPKAMVRGRNTIPQTSNSMLEAIKNRYMYQRALLDEVVLDMIRRASDKSIGDRVRFRDLDDYLKSNLYNNGIDLPYHFAVIDKDGREVYRCADYEAKGSEESYQQALFKNDPPAKMSILKVHFPGKKDYIFDSISFMIPSLIFTLVLLVTFIFTIYIVFRQKKLTEMKNDFVNNMTHEFKTPISTISLAAQMLKDPAVAKSPQMFQHISGVINDETKRLRFQVEKVLQMSMFDRQKATLKMKEIDANELISGVINTFALKVERYNGKITSNLEAADPVIFADEMHLTNVIFNLMDNAVKYKKAEEDLELKVKTWNESGKLMISIQDNGIGIKKENLKKIFEKFYRVHTGNLHDVKGFGLGLAYVKKIITDHKGTIRAESDLNVGTKFIIALPLLKNN</sequence>
<reference evidence="17 27" key="3">
    <citation type="submission" date="2021-06" db="EMBL/GenBank/DDBJ databases">
        <title>Interrogation of the integrated mobile genetic elements in gut-associated Bacteroides with a consensus prediction approach.</title>
        <authorList>
            <person name="Campbell D.E."/>
            <person name="Leigh J.R."/>
            <person name="Kim T."/>
            <person name="England W."/>
            <person name="Whitaker R.J."/>
            <person name="Degnan P.H."/>
        </authorList>
    </citation>
    <scope>NUCLEOTIDE SEQUENCE [LARGE SCALE GENOMIC DNA]</scope>
    <source>
        <strain evidence="19">VPI-3443</strain>
        <strain evidence="18">VPI-BTDOT2</strain>
        <strain evidence="17 27">WAL8669</strain>
    </source>
</reference>
<dbReference type="InterPro" id="IPR050351">
    <property type="entry name" value="BphY/WalK/GraS-like"/>
</dbReference>
<dbReference type="SUPFAM" id="SSF47384">
    <property type="entry name" value="Homodimeric domain of signal transducing histidine kinase"/>
    <property type="match status" value="1"/>
</dbReference>
<comment type="catalytic activity">
    <reaction evidence="1">
        <text>ATP + protein L-histidine = ADP + protein N-phospho-L-histidine.</text>
        <dbReference type="EC" id="2.7.13.3"/>
    </reaction>
</comment>
<dbReference type="Proteomes" id="UP001162960">
    <property type="component" value="Chromosome"/>
</dbReference>
<dbReference type="GeneID" id="60923337"/>
<evidence type="ECO:0000313" key="15">
    <source>
        <dbReference type="EMBL" id="RHD84750.1"/>
    </source>
</evidence>
<dbReference type="Gene3D" id="3.30.565.10">
    <property type="entry name" value="Histidine kinase-like ATPase, C-terminal domain"/>
    <property type="match status" value="1"/>
</dbReference>
<evidence type="ECO:0000256" key="4">
    <source>
        <dbReference type="ARBA" id="ARBA00022679"/>
    </source>
</evidence>
<keyword evidence="6" id="KW-1133">Transmembrane helix</keyword>
<dbReference type="EMBL" id="QSJP01000019">
    <property type="protein sequence ID" value="RHD84750.1"/>
    <property type="molecule type" value="Genomic_DNA"/>
</dbReference>
<dbReference type="EMBL" id="CP083681">
    <property type="protein sequence ID" value="UYU71408.1"/>
    <property type="molecule type" value="Genomic_DNA"/>
</dbReference>
<evidence type="ECO:0000313" key="17">
    <source>
        <dbReference type="EMBL" id="UYU67099.1"/>
    </source>
</evidence>
<keyword evidence="6" id="KW-0812">Transmembrane</keyword>
<dbReference type="EMBL" id="QROV01000021">
    <property type="protein sequence ID" value="RHL56095.1"/>
    <property type="molecule type" value="Genomic_DNA"/>
</dbReference>
<dbReference type="EMBL" id="WCRS01000017">
    <property type="protein sequence ID" value="KAB4470602.1"/>
    <property type="molecule type" value="Genomic_DNA"/>
</dbReference>
<organism evidence="8 24">
    <name type="scientific">Bacteroides thetaiotaomicron</name>
    <dbReference type="NCBI Taxonomy" id="818"/>
    <lineage>
        <taxon>Bacteria</taxon>
        <taxon>Pseudomonadati</taxon>
        <taxon>Bacteroidota</taxon>
        <taxon>Bacteroidia</taxon>
        <taxon>Bacteroidales</taxon>
        <taxon>Bacteroidaceae</taxon>
        <taxon>Bacteroides</taxon>
    </lineage>
</organism>
<dbReference type="InterPro" id="IPR036097">
    <property type="entry name" value="HisK_dim/P_sf"/>
</dbReference>
<evidence type="ECO:0000259" key="7">
    <source>
        <dbReference type="PROSITE" id="PS50109"/>
    </source>
</evidence>
<dbReference type="PANTHER" id="PTHR42878">
    <property type="entry name" value="TWO-COMPONENT HISTIDINE KINASE"/>
    <property type="match status" value="1"/>
</dbReference>
<keyword evidence="4" id="KW-0808">Transferase</keyword>
<dbReference type="CDD" id="cd00075">
    <property type="entry name" value="HATPase"/>
    <property type="match status" value="1"/>
</dbReference>
<dbReference type="GO" id="GO:0007234">
    <property type="term" value="P:osmosensory signaling via phosphorelay pathway"/>
    <property type="evidence" value="ECO:0007669"/>
    <property type="project" value="TreeGrafter"/>
</dbReference>
<reference evidence="20 21" key="1">
    <citation type="submission" date="2018-08" db="EMBL/GenBank/DDBJ databases">
        <title>A genome reference for cultivated species of the human gut microbiota.</title>
        <authorList>
            <person name="Zou Y."/>
            <person name="Xue W."/>
            <person name="Luo G."/>
        </authorList>
    </citation>
    <scope>NUCLEOTIDE SEQUENCE [LARGE SCALE GENOMIC DNA]</scope>
    <source>
        <strain evidence="16 20">AF37-12</strain>
        <strain evidence="15 21">AM30-26</strain>
    </source>
</reference>
<dbReference type="EMBL" id="WCSY01000026">
    <property type="protein sequence ID" value="KAB4307095.1"/>
    <property type="molecule type" value="Genomic_DNA"/>
</dbReference>
<evidence type="ECO:0000256" key="5">
    <source>
        <dbReference type="ARBA" id="ARBA00022777"/>
    </source>
</evidence>
<reference evidence="13" key="4">
    <citation type="submission" date="2021-07" db="EMBL/GenBank/DDBJ databases">
        <title>Comparative genomics of Bacteroides fragilis group isolates reveals species-dependent resistance mechanisms and validates clinical tools for resistance prediction.</title>
        <authorList>
            <person name="Wallace M.J."/>
            <person name="Jean S."/>
            <person name="Wallace M.A."/>
            <person name="Carey-Ann B.D."/>
            <person name="Dantas G."/>
        </authorList>
    </citation>
    <scope>NUCLEOTIDE SEQUENCE</scope>
    <source>
        <strain evidence="13">BJH_160</strain>
    </source>
</reference>
<dbReference type="PANTHER" id="PTHR42878:SF13">
    <property type="entry name" value="HISTIDINE KINASE"/>
    <property type="match status" value="1"/>
</dbReference>
<evidence type="ECO:0000313" key="10">
    <source>
        <dbReference type="EMBL" id="KAB4455004.1"/>
    </source>
</evidence>
<dbReference type="SUPFAM" id="SSF55874">
    <property type="entry name" value="ATPase domain of HSP90 chaperone/DNA topoisomerase II/histidine kinase"/>
    <property type="match status" value="1"/>
</dbReference>
<dbReference type="EMBL" id="JAHYQA010000016">
    <property type="protein sequence ID" value="MCE9239800.1"/>
    <property type="molecule type" value="Genomic_DNA"/>
</dbReference>
<dbReference type="EC" id="2.7.13.3" evidence="2"/>
<dbReference type="Proteomes" id="UP000283616">
    <property type="component" value="Unassembled WGS sequence"/>
</dbReference>
<dbReference type="Proteomes" id="UP001200544">
    <property type="component" value="Unassembled WGS sequence"/>
</dbReference>
<evidence type="ECO:0000313" key="22">
    <source>
        <dbReference type="Proteomes" id="UP000436825"/>
    </source>
</evidence>
<keyword evidence="5 8" id="KW-0418">Kinase</keyword>
<feature type="domain" description="Histidine kinase" evidence="7">
    <location>
        <begin position="292"/>
        <end position="513"/>
    </location>
</feature>
<evidence type="ECO:0000313" key="16">
    <source>
        <dbReference type="EMBL" id="RHL56095.1"/>
    </source>
</evidence>
<dbReference type="EMBL" id="CP083680">
    <property type="protein sequence ID" value="UYU67099.1"/>
    <property type="molecule type" value="Genomic_DNA"/>
</dbReference>
<evidence type="ECO:0000313" key="23">
    <source>
        <dbReference type="Proteomes" id="UP000436858"/>
    </source>
</evidence>
<feature type="transmembrane region" description="Helical" evidence="6">
    <location>
        <begin position="254"/>
        <end position="277"/>
    </location>
</feature>
<dbReference type="Proteomes" id="UP000284785">
    <property type="component" value="Unassembled WGS sequence"/>
</dbReference>
<dbReference type="InterPro" id="IPR003661">
    <property type="entry name" value="HisK_dim/P_dom"/>
</dbReference>
<dbReference type="InterPro" id="IPR036890">
    <property type="entry name" value="HATPase_C_sf"/>
</dbReference>
<evidence type="ECO:0000313" key="24">
    <source>
        <dbReference type="Proteomes" id="UP000440614"/>
    </source>
</evidence>
<dbReference type="CDD" id="cd00082">
    <property type="entry name" value="HisKA"/>
    <property type="match status" value="1"/>
</dbReference>
<dbReference type="Pfam" id="PF02518">
    <property type="entry name" value="HATPase_c"/>
    <property type="match status" value="1"/>
</dbReference>
<dbReference type="Proteomes" id="UP001217776">
    <property type="component" value="Unassembled WGS sequence"/>
</dbReference>
<evidence type="ECO:0000313" key="9">
    <source>
        <dbReference type="EMBL" id="KAB4447537.1"/>
    </source>
</evidence>
<dbReference type="RefSeq" id="WP_008759736.1">
    <property type="nucleotide sequence ID" value="NZ_AP022660.1"/>
</dbReference>
<accession>A0A139KVZ2</accession>
<dbReference type="InterPro" id="IPR005467">
    <property type="entry name" value="His_kinase_dom"/>
</dbReference>
<dbReference type="InterPro" id="IPR004358">
    <property type="entry name" value="Sig_transdc_His_kin-like_C"/>
</dbReference>
<dbReference type="SMART" id="SM00387">
    <property type="entry name" value="HATPase_c"/>
    <property type="match status" value="1"/>
</dbReference>
<reference evidence="14" key="5">
    <citation type="submission" date="2022-10" db="EMBL/GenBank/DDBJ databases">
        <title>Human gut microbiome strain richness.</title>
        <authorList>
            <person name="Chen-Liaw A."/>
        </authorList>
    </citation>
    <scope>NUCLEOTIDE SEQUENCE</scope>
    <source>
        <strain evidence="14">1001283st1_A3_1001283B150304_161114</strain>
    </source>
</reference>
<dbReference type="EMBL" id="WCRW01000009">
    <property type="protein sequence ID" value="KAB4455004.1"/>
    <property type="molecule type" value="Genomic_DNA"/>
</dbReference>